<evidence type="ECO:0000256" key="9">
    <source>
        <dbReference type="SAM" id="Coils"/>
    </source>
</evidence>
<dbReference type="GO" id="GO:0060271">
    <property type="term" value="P:cilium assembly"/>
    <property type="evidence" value="ECO:0007669"/>
    <property type="project" value="InterPro"/>
</dbReference>
<dbReference type="GO" id="GO:0070507">
    <property type="term" value="P:regulation of microtubule cytoskeleton organization"/>
    <property type="evidence" value="ECO:0007669"/>
    <property type="project" value="InterPro"/>
</dbReference>
<evidence type="ECO:0000256" key="3">
    <source>
        <dbReference type="ARBA" id="ARBA00018408"/>
    </source>
</evidence>
<dbReference type="AlphaFoldDB" id="A0A401PA85"/>
<accession>A0A401PA85</accession>
<evidence type="ECO:0000313" key="12">
    <source>
        <dbReference type="Proteomes" id="UP000288216"/>
    </source>
</evidence>
<dbReference type="GO" id="GO:0005813">
    <property type="term" value="C:centrosome"/>
    <property type="evidence" value="ECO:0007669"/>
    <property type="project" value="UniProtKB-SubCell"/>
</dbReference>
<evidence type="ECO:0000256" key="1">
    <source>
        <dbReference type="ARBA" id="ARBA00004300"/>
    </source>
</evidence>
<dbReference type="OrthoDB" id="2020926at2759"/>
<dbReference type="GO" id="GO:0043015">
    <property type="term" value="F:gamma-tubulin binding"/>
    <property type="evidence" value="ECO:0007669"/>
    <property type="project" value="InterPro"/>
</dbReference>
<dbReference type="OMA" id="ACQQYLQ"/>
<dbReference type="PANTHER" id="PTHR14594:SF1">
    <property type="entry name" value="CENTROSOMAL PROTEIN OF 70 KDA"/>
    <property type="match status" value="1"/>
</dbReference>
<keyword evidence="6 9" id="KW-0175">Coiled coil</keyword>
<organism evidence="11 12">
    <name type="scientific">Scyliorhinus torazame</name>
    <name type="common">Cloudy catshark</name>
    <name type="synonym">Catulus torazame</name>
    <dbReference type="NCBI Taxonomy" id="75743"/>
    <lineage>
        <taxon>Eukaryota</taxon>
        <taxon>Metazoa</taxon>
        <taxon>Chordata</taxon>
        <taxon>Craniata</taxon>
        <taxon>Vertebrata</taxon>
        <taxon>Chondrichthyes</taxon>
        <taxon>Elasmobranchii</taxon>
        <taxon>Galeomorphii</taxon>
        <taxon>Galeoidea</taxon>
        <taxon>Carcharhiniformes</taxon>
        <taxon>Scyliorhinidae</taxon>
        <taxon>Scyliorhinus</taxon>
    </lineage>
</organism>
<proteinExistence type="predicted"/>
<feature type="coiled-coil region" evidence="9">
    <location>
        <begin position="251"/>
        <end position="278"/>
    </location>
</feature>
<feature type="compositionally biased region" description="Polar residues" evidence="10">
    <location>
        <begin position="24"/>
        <end position="36"/>
    </location>
</feature>
<keyword evidence="4" id="KW-0963">Cytoplasm</keyword>
<feature type="coiled-coil region" evidence="9">
    <location>
        <begin position="176"/>
        <end position="210"/>
    </location>
</feature>
<evidence type="ECO:0000313" key="11">
    <source>
        <dbReference type="EMBL" id="GCB69983.1"/>
    </source>
</evidence>
<gene>
    <name evidence="11" type="ORF">scyTo_0008483</name>
</gene>
<dbReference type="InterPro" id="IPR037692">
    <property type="entry name" value="CEP70"/>
</dbReference>
<evidence type="ECO:0000256" key="6">
    <source>
        <dbReference type="ARBA" id="ARBA00023054"/>
    </source>
</evidence>
<keyword evidence="5" id="KW-0802">TPR repeat</keyword>
<feature type="region of interest" description="Disordered" evidence="10">
    <location>
        <begin position="1"/>
        <end position="36"/>
    </location>
</feature>
<evidence type="ECO:0000256" key="5">
    <source>
        <dbReference type="ARBA" id="ARBA00022803"/>
    </source>
</evidence>
<dbReference type="STRING" id="75743.A0A401PA85"/>
<evidence type="ECO:0000256" key="4">
    <source>
        <dbReference type="ARBA" id="ARBA00022490"/>
    </source>
</evidence>
<feature type="non-terminal residue" evidence="11">
    <location>
        <position position="1"/>
    </location>
</feature>
<evidence type="ECO:0000256" key="10">
    <source>
        <dbReference type="SAM" id="MobiDB-lite"/>
    </source>
</evidence>
<evidence type="ECO:0000256" key="8">
    <source>
        <dbReference type="ARBA" id="ARBA00025273"/>
    </source>
</evidence>
<reference evidence="11 12" key="1">
    <citation type="journal article" date="2018" name="Nat. Ecol. Evol.">
        <title>Shark genomes provide insights into elasmobranch evolution and the origin of vertebrates.</title>
        <authorList>
            <person name="Hara Y"/>
            <person name="Yamaguchi K"/>
            <person name="Onimaru K"/>
            <person name="Kadota M"/>
            <person name="Koyanagi M"/>
            <person name="Keeley SD"/>
            <person name="Tatsumi K"/>
            <person name="Tanaka K"/>
            <person name="Motone F"/>
            <person name="Kageyama Y"/>
            <person name="Nozu R"/>
            <person name="Adachi N"/>
            <person name="Nishimura O"/>
            <person name="Nakagawa R"/>
            <person name="Tanegashima C"/>
            <person name="Kiyatake I"/>
            <person name="Matsumoto R"/>
            <person name="Murakumo K"/>
            <person name="Nishida K"/>
            <person name="Terakita A"/>
            <person name="Kuratani S"/>
            <person name="Sato K"/>
            <person name="Hyodo S Kuraku.S."/>
        </authorList>
    </citation>
    <scope>NUCLEOTIDE SEQUENCE [LARGE SCALE GENOMIC DNA]</scope>
</reference>
<dbReference type="PANTHER" id="PTHR14594">
    <property type="entry name" value="CENTROSOMAL PROTEIN OF 70 KDA"/>
    <property type="match status" value="1"/>
</dbReference>
<feature type="compositionally biased region" description="Basic and acidic residues" evidence="10">
    <location>
        <begin position="1"/>
        <end position="22"/>
    </location>
</feature>
<keyword evidence="12" id="KW-1185">Reference proteome</keyword>
<comment type="subunit">
    <text evidence="2">Directly interacts with tubulin-gamma; this interaction determines centrosomal localization.</text>
</comment>
<evidence type="ECO:0000256" key="7">
    <source>
        <dbReference type="ARBA" id="ARBA00023212"/>
    </source>
</evidence>
<dbReference type="EMBL" id="BFAA01003257">
    <property type="protein sequence ID" value="GCB69983.1"/>
    <property type="molecule type" value="Genomic_DNA"/>
</dbReference>
<comment type="caution">
    <text evidence="11">The sequence shown here is derived from an EMBL/GenBank/DDBJ whole genome shotgun (WGS) entry which is preliminary data.</text>
</comment>
<comment type="subcellular location">
    <subcellularLocation>
        <location evidence="1">Cytoplasm</location>
        <location evidence="1">Cytoskeleton</location>
        <location evidence="1">Microtubule organizing center</location>
        <location evidence="1">Centrosome</location>
    </subcellularLocation>
</comment>
<keyword evidence="7" id="KW-0206">Cytoskeleton</keyword>
<sequence length="570" mass="65666">QEDKKTRMTDGHKSIVLADKRTNFLHSQSSDNEMSSTCRHLTLGASKDNLKQDEQAEWDILNKLLQQRGFKPVHLADPQTKKSQRDVVVLERQSAMEIRTMVKTLMKDTERRQTLICDLIQSNKELKNDLRQEQSKTSPKVQCIPNLEQVHDTVELKVQEVQGDYLAKCCQLKKQVEQLQHDKQDMQVQLHQLKQNLHEQKKTIVRLQKKLFMVVTEEEEHIERQNKVFLQFHKQAVGAQTIAKQQLLDIIDASEFQIQCLQKELSTQENKIENVPRERKEPQVKNGKQKYSVPDKFPEDKVLAYEDHLKETKSRNRQNLQKNQNLKQVLKSFSGSGCWDGNDEEFMSIKVEDVDCMQEATCKRLLKGLYGSLQRLSKLIRGKSMDVYDSSDEVRVEDLQLTVDAILDDLGNKHENTALKECKHASPQTLEGIVSHFQKLFDVSSLSGVYPRMNEVYSKLGEMSNAMKNLRHVLGLAEPTPPSVLVNMIGKLCSTVNADTYSQVQQLLGTQDIDSIITKLEEHEEFFPAFYTVFQDLLQILEVDRMDCILPAVCALKLKTTKLTSDFKHF</sequence>
<protein>
    <recommendedName>
        <fullName evidence="3">Centrosomal protein of 70 kDa</fullName>
    </recommendedName>
</protein>
<name>A0A401PA85_SCYTO</name>
<dbReference type="Proteomes" id="UP000288216">
    <property type="component" value="Unassembled WGS sequence"/>
</dbReference>
<comment type="function">
    <text evidence="8">Plays a role in the organization of both preexisting and nascent microtubules in interphase cells. During mitosis, required for the organization and orientation of the mitotic spindle.</text>
</comment>
<evidence type="ECO:0000256" key="2">
    <source>
        <dbReference type="ARBA" id="ARBA00011832"/>
    </source>
</evidence>